<keyword evidence="2" id="KW-1185">Reference proteome</keyword>
<sequence>MIRFKDIHIPKPCSVEYDTLPGDDIKRFCGSCEKYVYDFRGKDQAYLNAVFSATGKACGIYYADQIQASPALKTNRPFYSSFVSKLIATSLFLRIFLTSNNTKAHRTEPQTIVQQTTDSTELKTIHTGNDKAMYRVTVDIYKNDTLEESFLLENQNSIYLPDSIKPLDKIKVVVSTVRYNIPTSKNRTRSGKYMSNKTYYTTEQKKTYHFNFAGCNKIIIKIRHTKFIHIFLKKRTAIMGLVCPSDFW</sequence>
<evidence type="ECO:0000313" key="1">
    <source>
        <dbReference type="EMBL" id="ABG58260.1"/>
    </source>
</evidence>
<reference evidence="1 2" key="1">
    <citation type="journal article" date="2007" name="Appl. Environ. Microbiol.">
        <title>Genome sequence of the cellulolytic gliding bacterium Cytophaga hutchinsonii.</title>
        <authorList>
            <person name="Xie G."/>
            <person name="Bruce D.C."/>
            <person name="Challacombe J.F."/>
            <person name="Chertkov O."/>
            <person name="Detter J.C."/>
            <person name="Gilna P."/>
            <person name="Han C.S."/>
            <person name="Lucas S."/>
            <person name="Misra M."/>
            <person name="Myers G.L."/>
            <person name="Richardson P."/>
            <person name="Tapia R."/>
            <person name="Thayer N."/>
            <person name="Thompson L.S."/>
            <person name="Brettin T.S."/>
            <person name="Henrissat B."/>
            <person name="Wilson D.B."/>
            <person name="McBride M.J."/>
        </authorList>
    </citation>
    <scope>NUCLEOTIDE SEQUENCE [LARGE SCALE GENOMIC DNA]</scope>
    <source>
        <strain evidence="2">ATCC 33406 / DSM 1761 / CIP 103989 / NBRC 15051 / NCIMB 9469 / D465</strain>
    </source>
</reference>
<dbReference type="EMBL" id="CP000383">
    <property type="protein sequence ID" value="ABG58260.1"/>
    <property type="molecule type" value="Genomic_DNA"/>
</dbReference>
<gene>
    <name evidence="1" type="ordered locus">CHU_0983</name>
</gene>
<dbReference type="RefSeq" id="WP_011584375.1">
    <property type="nucleotide sequence ID" value="NC_008255.1"/>
</dbReference>
<protein>
    <submittedName>
        <fullName evidence="1">Uncharacterized protein</fullName>
    </submittedName>
</protein>
<organism evidence="1 2">
    <name type="scientific">Cytophaga hutchinsonii (strain ATCC 33406 / DSM 1761 / CIP 103989 / NBRC 15051 / NCIMB 9469 / D465)</name>
    <dbReference type="NCBI Taxonomy" id="269798"/>
    <lineage>
        <taxon>Bacteria</taxon>
        <taxon>Pseudomonadati</taxon>
        <taxon>Bacteroidota</taxon>
        <taxon>Cytophagia</taxon>
        <taxon>Cytophagales</taxon>
        <taxon>Cytophagaceae</taxon>
        <taxon>Cytophaga</taxon>
    </lineage>
</organism>
<evidence type="ECO:0000313" key="2">
    <source>
        <dbReference type="Proteomes" id="UP000001822"/>
    </source>
</evidence>
<accession>A0A6N4SPN8</accession>
<name>A0A6N4SPN8_CYTH3</name>
<proteinExistence type="predicted"/>
<dbReference type="Proteomes" id="UP000001822">
    <property type="component" value="Chromosome"/>
</dbReference>
<dbReference type="AlphaFoldDB" id="A0A6N4SPN8"/>
<dbReference type="KEGG" id="chu:CHU_0983"/>
<dbReference type="OrthoDB" id="7432683at2"/>